<feature type="domain" description="Serine aminopeptidase S33" evidence="1">
    <location>
        <begin position="175"/>
        <end position="388"/>
    </location>
</feature>
<evidence type="ECO:0000313" key="3">
    <source>
        <dbReference type="Proteomes" id="UP001651690"/>
    </source>
</evidence>
<dbReference type="Gene3D" id="3.40.50.1820">
    <property type="entry name" value="alpha/beta hydrolase"/>
    <property type="match status" value="1"/>
</dbReference>
<dbReference type="PANTHER" id="PTHR43265:SF1">
    <property type="entry name" value="ESTERASE ESTD"/>
    <property type="match status" value="1"/>
</dbReference>
<dbReference type="GO" id="GO:0016787">
    <property type="term" value="F:hydrolase activity"/>
    <property type="evidence" value="ECO:0007669"/>
    <property type="project" value="UniProtKB-KW"/>
</dbReference>
<evidence type="ECO:0000259" key="1">
    <source>
        <dbReference type="Pfam" id="PF12146"/>
    </source>
</evidence>
<dbReference type="PANTHER" id="PTHR43265">
    <property type="entry name" value="ESTERASE ESTD"/>
    <property type="match status" value="1"/>
</dbReference>
<sequence>MERHAVATGTVVMQRLQAGRFVEVCELFAPELRELISADALRQPWEELLEAHGPIALVGSPSSAQAGPNAIVVTFPVRCDRGGFAVVAAINDTGNLTGLQFAPEEAAESVANWEPPPYADPAAFTEHDVTVADGAQATPGTLSLPTSPRRVPAVVLLAGSGPADRDATMGGNKIFKDIAWGLASRGIAVLRFDKVTYTHGDSLDVTDFTVVDEYVRPAVTAVRLLREHPGVDASRVFVLGHSEGGTVAPRVAAAAPVIAGLIVLAGATQPMHHAIVRQFRYLATLRNPDADLAADPALQTVTRQCALIDSPDFSPATPAHLLPFGVPAPYWLDLLDYDPVATAARLDAPMLILQGGRDYQVTVADDLVGWRTGLAHHPDVTIRVYDADNHLFFPGSGPSTPAEYQPAQHVDAEVVADIVHWVNARPQR</sequence>
<dbReference type="SUPFAM" id="SSF53474">
    <property type="entry name" value="alpha/beta-Hydrolases"/>
    <property type="match status" value="1"/>
</dbReference>
<dbReference type="InterPro" id="IPR053145">
    <property type="entry name" value="AB_hydrolase_Est10"/>
</dbReference>
<accession>A0ABT1LVW3</accession>
<dbReference type="Proteomes" id="UP001651690">
    <property type="component" value="Unassembled WGS sequence"/>
</dbReference>
<evidence type="ECO:0000313" key="2">
    <source>
        <dbReference type="EMBL" id="MCP9270607.1"/>
    </source>
</evidence>
<gene>
    <name evidence="2" type="ORF">NM203_00250</name>
</gene>
<proteinExistence type="predicted"/>
<dbReference type="RefSeq" id="WP_255057583.1">
    <property type="nucleotide sequence ID" value="NZ_JANDBD010000001.1"/>
</dbReference>
<keyword evidence="2" id="KW-0378">Hydrolase</keyword>
<dbReference type="InterPro" id="IPR029058">
    <property type="entry name" value="AB_hydrolase_fold"/>
</dbReference>
<name>A0ABT1LVW3_9MYCO</name>
<dbReference type="EMBL" id="JANDBD010000001">
    <property type="protein sequence ID" value="MCP9270607.1"/>
    <property type="molecule type" value="Genomic_DNA"/>
</dbReference>
<comment type="caution">
    <text evidence="2">The sequence shown here is derived from an EMBL/GenBank/DDBJ whole genome shotgun (WGS) entry which is preliminary data.</text>
</comment>
<dbReference type="Pfam" id="PF12146">
    <property type="entry name" value="Hydrolase_4"/>
    <property type="match status" value="1"/>
</dbReference>
<reference evidence="2 3" key="1">
    <citation type="submission" date="2022-06" db="EMBL/GenBank/DDBJ databases">
        <title>Mycolicibacterium sp. CAU 1645 isolated from seawater.</title>
        <authorList>
            <person name="Kim W."/>
        </authorList>
    </citation>
    <scope>NUCLEOTIDE SEQUENCE [LARGE SCALE GENOMIC DNA]</scope>
    <source>
        <strain evidence="2 3">CAU 1645</strain>
    </source>
</reference>
<protein>
    <submittedName>
        <fullName evidence="2">Alpha/beta hydrolase</fullName>
    </submittedName>
</protein>
<dbReference type="InterPro" id="IPR022742">
    <property type="entry name" value="Hydrolase_4"/>
</dbReference>
<organism evidence="2 3">
    <name type="scientific">Mycolicibacterium arenosum</name>
    <dbReference type="NCBI Taxonomy" id="2952157"/>
    <lineage>
        <taxon>Bacteria</taxon>
        <taxon>Bacillati</taxon>
        <taxon>Actinomycetota</taxon>
        <taxon>Actinomycetes</taxon>
        <taxon>Mycobacteriales</taxon>
        <taxon>Mycobacteriaceae</taxon>
        <taxon>Mycolicibacterium</taxon>
    </lineage>
</organism>
<keyword evidence="3" id="KW-1185">Reference proteome</keyword>